<evidence type="ECO:0000313" key="3">
    <source>
        <dbReference type="EnsemblPlants" id="TuG1812G0700003350.01.T01.cds256078"/>
    </source>
</evidence>
<dbReference type="Pfam" id="PF04195">
    <property type="entry name" value="Transposase_28"/>
    <property type="match status" value="1"/>
</dbReference>
<reference evidence="3" key="3">
    <citation type="submission" date="2022-06" db="UniProtKB">
        <authorList>
            <consortium name="EnsemblPlants"/>
        </authorList>
    </citation>
    <scope>IDENTIFICATION</scope>
</reference>
<name>A0A8R7V9B3_TRIUA</name>
<proteinExistence type="predicted"/>
<accession>A0A8R7V9B3</accession>
<keyword evidence="1" id="KW-0472">Membrane</keyword>
<feature type="transmembrane region" description="Helical" evidence="1">
    <location>
        <begin position="30"/>
        <end position="53"/>
    </location>
</feature>
<dbReference type="InterPro" id="IPR007321">
    <property type="entry name" value="Transposase_28"/>
</dbReference>
<protein>
    <recommendedName>
        <fullName evidence="2">Transposase (putative) gypsy type domain-containing protein</fullName>
    </recommendedName>
</protein>
<evidence type="ECO:0000259" key="2">
    <source>
        <dbReference type="Pfam" id="PF04195"/>
    </source>
</evidence>
<evidence type="ECO:0000313" key="4">
    <source>
        <dbReference type="Proteomes" id="UP000015106"/>
    </source>
</evidence>
<feature type="domain" description="Transposase (putative) gypsy type" evidence="2">
    <location>
        <begin position="1"/>
        <end position="60"/>
    </location>
</feature>
<organism evidence="3 4">
    <name type="scientific">Triticum urartu</name>
    <name type="common">Red wild einkorn</name>
    <name type="synonym">Crithodium urartu</name>
    <dbReference type="NCBI Taxonomy" id="4572"/>
    <lineage>
        <taxon>Eukaryota</taxon>
        <taxon>Viridiplantae</taxon>
        <taxon>Streptophyta</taxon>
        <taxon>Embryophyta</taxon>
        <taxon>Tracheophyta</taxon>
        <taxon>Spermatophyta</taxon>
        <taxon>Magnoliopsida</taxon>
        <taxon>Liliopsida</taxon>
        <taxon>Poales</taxon>
        <taxon>Poaceae</taxon>
        <taxon>BOP clade</taxon>
        <taxon>Pooideae</taxon>
        <taxon>Triticodae</taxon>
        <taxon>Triticeae</taxon>
        <taxon>Triticinae</taxon>
        <taxon>Triticum</taxon>
    </lineage>
</organism>
<keyword evidence="4" id="KW-1185">Reference proteome</keyword>
<dbReference type="PANTHER" id="PTHR33026">
    <property type="entry name" value="OS06G0360600 PROTEIN"/>
    <property type="match status" value="1"/>
</dbReference>
<keyword evidence="1" id="KW-0812">Transmembrane</keyword>
<dbReference type="Gramene" id="TuG1812G0700003350.01.T01">
    <property type="protein sequence ID" value="TuG1812G0700003350.01.T01.cds256078"/>
    <property type="gene ID" value="TuG1812G0700003350.01"/>
</dbReference>
<evidence type="ECO:0000256" key="1">
    <source>
        <dbReference type="SAM" id="Phobius"/>
    </source>
</evidence>
<dbReference type="PANTHER" id="PTHR33026:SF7">
    <property type="entry name" value="OS03G0100275 PROTEIN"/>
    <property type="match status" value="1"/>
</dbReference>
<dbReference type="Proteomes" id="UP000015106">
    <property type="component" value="Chromosome 7"/>
</dbReference>
<dbReference type="EnsemblPlants" id="TuG1812G0700003350.01.T01">
    <property type="protein sequence ID" value="TuG1812G0700003350.01.T01.cds256078"/>
    <property type="gene ID" value="TuG1812G0700003350.01"/>
</dbReference>
<keyword evidence="1" id="KW-1133">Transmembrane helix</keyword>
<reference evidence="4" key="1">
    <citation type="journal article" date="2013" name="Nature">
        <title>Draft genome of the wheat A-genome progenitor Triticum urartu.</title>
        <authorList>
            <person name="Ling H.Q."/>
            <person name="Zhao S."/>
            <person name="Liu D."/>
            <person name="Wang J."/>
            <person name="Sun H."/>
            <person name="Zhang C."/>
            <person name="Fan H."/>
            <person name="Li D."/>
            <person name="Dong L."/>
            <person name="Tao Y."/>
            <person name="Gao C."/>
            <person name="Wu H."/>
            <person name="Li Y."/>
            <person name="Cui Y."/>
            <person name="Guo X."/>
            <person name="Zheng S."/>
            <person name="Wang B."/>
            <person name="Yu K."/>
            <person name="Liang Q."/>
            <person name="Yang W."/>
            <person name="Lou X."/>
            <person name="Chen J."/>
            <person name="Feng M."/>
            <person name="Jian J."/>
            <person name="Zhang X."/>
            <person name="Luo G."/>
            <person name="Jiang Y."/>
            <person name="Liu J."/>
            <person name="Wang Z."/>
            <person name="Sha Y."/>
            <person name="Zhang B."/>
            <person name="Wu H."/>
            <person name="Tang D."/>
            <person name="Shen Q."/>
            <person name="Xue P."/>
            <person name="Zou S."/>
            <person name="Wang X."/>
            <person name="Liu X."/>
            <person name="Wang F."/>
            <person name="Yang Y."/>
            <person name="An X."/>
            <person name="Dong Z."/>
            <person name="Zhang K."/>
            <person name="Zhang X."/>
            <person name="Luo M.C."/>
            <person name="Dvorak J."/>
            <person name="Tong Y."/>
            <person name="Wang J."/>
            <person name="Yang H."/>
            <person name="Li Z."/>
            <person name="Wang D."/>
            <person name="Zhang A."/>
            <person name="Wang J."/>
        </authorList>
    </citation>
    <scope>NUCLEOTIDE SEQUENCE</scope>
    <source>
        <strain evidence="4">cv. G1812</strain>
    </source>
</reference>
<reference evidence="3" key="2">
    <citation type="submission" date="2018-03" db="EMBL/GenBank/DDBJ databases">
        <title>The Triticum urartu genome reveals the dynamic nature of wheat genome evolution.</title>
        <authorList>
            <person name="Ling H."/>
            <person name="Ma B."/>
            <person name="Shi X."/>
            <person name="Liu H."/>
            <person name="Dong L."/>
            <person name="Sun H."/>
            <person name="Cao Y."/>
            <person name="Gao Q."/>
            <person name="Zheng S."/>
            <person name="Li Y."/>
            <person name="Yu Y."/>
            <person name="Du H."/>
            <person name="Qi M."/>
            <person name="Li Y."/>
            <person name="Yu H."/>
            <person name="Cui Y."/>
            <person name="Wang N."/>
            <person name="Chen C."/>
            <person name="Wu H."/>
            <person name="Zhao Y."/>
            <person name="Zhang J."/>
            <person name="Li Y."/>
            <person name="Zhou W."/>
            <person name="Zhang B."/>
            <person name="Hu W."/>
            <person name="Eijk M."/>
            <person name="Tang J."/>
            <person name="Witsenboer H."/>
            <person name="Zhao S."/>
            <person name="Li Z."/>
            <person name="Zhang A."/>
            <person name="Wang D."/>
            <person name="Liang C."/>
        </authorList>
    </citation>
    <scope>NUCLEOTIDE SEQUENCE [LARGE SCALE GENOMIC DNA]</scope>
    <source>
        <strain evidence="3">cv. G1812</strain>
    </source>
</reference>
<dbReference type="AlphaFoldDB" id="A0A8R7V9B3"/>
<sequence length="72" mass="8271">RGLGFPIHPFLRGLLEFYSIQLHNLTPGSIMHISGFVALYELFLGIEVHFILWRKFFCLVPRHKGGSIFEVG</sequence>